<evidence type="ECO:0000256" key="3">
    <source>
        <dbReference type="ARBA" id="ARBA00022475"/>
    </source>
</evidence>
<evidence type="ECO:0000313" key="11">
    <source>
        <dbReference type="Proteomes" id="UP000184386"/>
    </source>
</evidence>
<dbReference type="RefSeq" id="WP_073272674.1">
    <property type="nucleotide sequence ID" value="NZ_FRAC01000006.1"/>
</dbReference>
<dbReference type="AlphaFoldDB" id="A0A1M6KS75"/>
<evidence type="ECO:0000313" key="10">
    <source>
        <dbReference type="EMBL" id="SHJ61716.1"/>
    </source>
</evidence>
<feature type="transmembrane region" description="Helical" evidence="7">
    <location>
        <begin position="125"/>
        <end position="143"/>
    </location>
</feature>
<evidence type="ECO:0000256" key="1">
    <source>
        <dbReference type="ARBA" id="ARBA00004651"/>
    </source>
</evidence>
<evidence type="ECO:0000256" key="6">
    <source>
        <dbReference type="ARBA" id="ARBA00023136"/>
    </source>
</evidence>
<dbReference type="EMBL" id="FRAC01000006">
    <property type="protein sequence ID" value="SHJ61716.1"/>
    <property type="molecule type" value="Genomic_DNA"/>
</dbReference>
<feature type="transmembrane region" description="Helical" evidence="7">
    <location>
        <begin position="179"/>
        <end position="205"/>
    </location>
</feature>
<dbReference type="Proteomes" id="UP000184386">
    <property type="component" value="Unassembled WGS sequence"/>
</dbReference>
<dbReference type="InterPro" id="IPR010627">
    <property type="entry name" value="Prepilin_pept_A24_N"/>
</dbReference>
<gene>
    <name evidence="10" type="ORF">SAMN02745136_00559</name>
</gene>
<dbReference type="GO" id="GO:0032259">
    <property type="term" value="P:methylation"/>
    <property type="evidence" value="ECO:0007669"/>
    <property type="project" value="UniProtKB-KW"/>
</dbReference>
<feature type="transmembrane region" description="Helical" evidence="7">
    <location>
        <begin position="74"/>
        <end position="93"/>
    </location>
</feature>
<accession>A0A1M6KS75</accession>
<evidence type="ECO:0000259" key="8">
    <source>
        <dbReference type="Pfam" id="PF01478"/>
    </source>
</evidence>
<dbReference type="GO" id="GO:0008168">
    <property type="term" value="F:methyltransferase activity"/>
    <property type="evidence" value="ECO:0007669"/>
    <property type="project" value="UniProtKB-KW"/>
</dbReference>
<dbReference type="Pfam" id="PF01478">
    <property type="entry name" value="Peptidase_A24"/>
    <property type="match status" value="1"/>
</dbReference>
<keyword evidence="3" id="KW-1003">Cell membrane</keyword>
<dbReference type="GO" id="GO:0006465">
    <property type="term" value="P:signal peptide processing"/>
    <property type="evidence" value="ECO:0007669"/>
    <property type="project" value="TreeGrafter"/>
</dbReference>
<comment type="subcellular location">
    <subcellularLocation>
        <location evidence="1">Cell membrane</location>
        <topology evidence="1">Multi-pass membrane protein</topology>
    </subcellularLocation>
</comment>
<dbReference type="STRING" id="1121322.SAMN02745136_00559"/>
<keyword evidence="11" id="KW-1185">Reference proteome</keyword>
<dbReference type="PANTHER" id="PTHR30487:SF0">
    <property type="entry name" value="PREPILIN LEADER PEPTIDASE_N-METHYLTRANSFERASE-RELATED"/>
    <property type="match status" value="1"/>
</dbReference>
<name>A0A1M6KS75_9FIRM</name>
<reference evidence="10 11" key="1">
    <citation type="submission" date="2016-11" db="EMBL/GenBank/DDBJ databases">
        <authorList>
            <person name="Jaros S."/>
            <person name="Januszkiewicz K."/>
            <person name="Wedrychowicz H."/>
        </authorList>
    </citation>
    <scope>NUCLEOTIDE SEQUENCE [LARGE SCALE GENOMIC DNA]</scope>
    <source>
        <strain evidence="10 11">DSM 15929</strain>
    </source>
</reference>
<protein>
    <submittedName>
        <fullName evidence="10">Leader peptidase (Prepilin peptidase) / N-methyltransferase</fullName>
    </submittedName>
</protein>
<dbReference type="GO" id="GO:0005886">
    <property type="term" value="C:plasma membrane"/>
    <property type="evidence" value="ECO:0007669"/>
    <property type="project" value="UniProtKB-SubCell"/>
</dbReference>
<organism evidence="10 11">
    <name type="scientific">Anaerocolumna jejuensis DSM 15929</name>
    <dbReference type="NCBI Taxonomy" id="1121322"/>
    <lineage>
        <taxon>Bacteria</taxon>
        <taxon>Bacillati</taxon>
        <taxon>Bacillota</taxon>
        <taxon>Clostridia</taxon>
        <taxon>Lachnospirales</taxon>
        <taxon>Lachnospiraceae</taxon>
        <taxon>Anaerocolumna</taxon>
    </lineage>
</organism>
<feature type="transmembrane region" description="Helical" evidence="7">
    <location>
        <begin position="225"/>
        <end position="245"/>
    </location>
</feature>
<evidence type="ECO:0000259" key="9">
    <source>
        <dbReference type="Pfam" id="PF06750"/>
    </source>
</evidence>
<evidence type="ECO:0000256" key="5">
    <source>
        <dbReference type="ARBA" id="ARBA00022989"/>
    </source>
</evidence>
<evidence type="ECO:0000256" key="2">
    <source>
        <dbReference type="ARBA" id="ARBA00005801"/>
    </source>
</evidence>
<dbReference type="Gene3D" id="1.20.120.1220">
    <property type="match status" value="1"/>
</dbReference>
<evidence type="ECO:0000256" key="7">
    <source>
        <dbReference type="SAM" id="Phobius"/>
    </source>
</evidence>
<dbReference type="GO" id="GO:0004190">
    <property type="term" value="F:aspartic-type endopeptidase activity"/>
    <property type="evidence" value="ECO:0007669"/>
    <property type="project" value="InterPro"/>
</dbReference>
<sequence length="251" mass="28325">MNVFLYIIIFIYGILIGSFLNVCIYRIPGNENIVTTRSHCMSCGYQLKWYDLVPFFSYIFLGGRCRKCKTHLSLQYPLVELLNGLLYCIIFLVNGFNPISVIYCLMTSALLVLSVIDFRTFEIPFGINLFIGILGLLRVGLDGANWTDYLWGFGSVSAFLLLLFFLTKGRGIGGGDIKLMAAAGLVLGWKLNLLAFFWGCLLGSILHFTRMKISHADSLLAFGPYLAMGIFTSMLFGETFIEWYLHICMLK</sequence>
<dbReference type="OrthoDB" id="9789291at2"/>
<feature type="transmembrane region" description="Helical" evidence="7">
    <location>
        <begin position="99"/>
        <end position="118"/>
    </location>
</feature>
<feature type="transmembrane region" description="Helical" evidence="7">
    <location>
        <begin position="6"/>
        <end position="27"/>
    </location>
</feature>
<evidence type="ECO:0000256" key="4">
    <source>
        <dbReference type="ARBA" id="ARBA00022692"/>
    </source>
</evidence>
<feature type="transmembrane region" description="Helical" evidence="7">
    <location>
        <begin position="149"/>
        <end position="167"/>
    </location>
</feature>
<dbReference type="Pfam" id="PF06750">
    <property type="entry name" value="A24_N_bact"/>
    <property type="match status" value="1"/>
</dbReference>
<keyword evidence="4 7" id="KW-0812">Transmembrane</keyword>
<keyword evidence="6 7" id="KW-0472">Membrane</keyword>
<dbReference type="PANTHER" id="PTHR30487">
    <property type="entry name" value="TYPE 4 PREPILIN-LIKE PROTEINS LEADER PEPTIDE-PROCESSING ENZYME"/>
    <property type="match status" value="1"/>
</dbReference>
<dbReference type="InterPro" id="IPR000045">
    <property type="entry name" value="Prepilin_IV_endopep_pep"/>
</dbReference>
<keyword evidence="5 7" id="KW-1133">Transmembrane helix</keyword>
<dbReference type="InterPro" id="IPR050882">
    <property type="entry name" value="Prepilin_peptidase/N-MTase"/>
</dbReference>
<feature type="domain" description="Prepilin peptidase A24 N-terminal" evidence="9">
    <location>
        <begin position="11"/>
        <end position="92"/>
    </location>
</feature>
<keyword evidence="10" id="KW-0489">Methyltransferase</keyword>
<keyword evidence="10" id="KW-0808">Transferase</keyword>
<proteinExistence type="inferred from homology"/>
<feature type="domain" description="Prepilin type IV endopeptidase peptidase" evidence="8">
    <location>
        <begin position="104"/>
        <end position="206"/>
    </location>
</feature>
<comment type="similarity">
    <text evidence="2">Belongs to the peptidase A24 family.</text>
</comment>